<dbReference type="EMBL" id="JWZT01005236">
    <property type="protein sequence ID" value="KII61827.1"/>
    <property type="molecule type" value="Genomic_DNA"/>
</dbReference>
<gene>
    <name evidence="1" type="ORF">RF11_10096</name>
</gene>
<organism evidence="1 2">
    <name type="scientific">Thelohanellus kitauei</name>
    <name type="common">Myxosporean</name>
    <dbReference type="NCBI Taxonomy" id="669202"/>
    <lineage>
        <taxon>Eukaryota</taxon>
        <taxon>Metazoa</taxon>
        <taxon>Cnidaria</taxon>
        <taxon>Myxozoa</taxon>
        <taxon>Myxosporea</taxon>
        <taxon>Bivalvulida</taxon>
        <taxon>Platysporina</taxon>
        <taxon>Myxobolidae</taxon>
        <taxon>Thelohanellus</taxon>
    </lineage>
</organism>
<evidence type="ECO:0000313" key="2">
    <source>
        <dbReference type="Proteomes" id="UP000031668"/>
    </source>
</evidence>
<name>A0A0C2IY95_THEKT</name>
<dbReference type="AlphaFoldDB" id="A0A0C2IY95"/>
<protein>
    <submittedName>
        <fullName evidence="1">Uncharacterized protein</fullName>
    </submittedName>
</protein>
<sequence length="111" mass="13024">MFNLGEECGRGLDPIGFVEPHVVYYENTFVYSIGQQMFKDRHEVSTKMYFVELMILCLEECHESSVPRSETDLFNLIKSNSIEIMPSDIDGYDQNMLNYNRSCYLEEEINE</sequence>
<reference evidence="1 2" key="1">
    <citation type="journal article" date="2014" name="Genome Biol. Evol.">
        <title>The genome of the myxosporean Thelohanellus kitauei shows adaptations to nutrient acquisition within its fish host.</title>
        <authorList>
            <person name="Yang Y."/>
            <person name="Xiong J."/>
            <person name="Zhou Z."/>
            <person name="Huo F."/>
            <person name="Miao W."/>
            <person name="Ran C."/>
            <person name="Liu Y."/>
            <person name="Zhang J."/>
            <person name="Feng J."/>
            <person name="Wang M."/>
            <person name="Wang M."/>
            <person name="Wang L."/>
            <person name="Yao B."/>
        </authorList>
    </citation>
    <scope>NUCLEOTIDE SEQUENCE [LARGE SCALE GENOMIC DNA]</scope>
    <source>
        <strain evidence="1">Wuqing</strain>
    </source>
</reference>
<dbReference type="Proteomes" id="UP000031668">
    <property type="component" value="Unassembled WGS sequence"/>
</dbReference>
<keyword evidence="2" id="KW-1185">Reference proteome</keyword>
<accession>A0A0C2IY95</accession>
<evidence type="ECO:0000313" key="1">
    <source>
        <dbReference type="EMBL" id="KII61827.1"/>
    </source>
</evidence>
<comment type="caution">
    <text evidence="1">The sequence shown here is derived from an EMBL/GenBank/DDBJ whole genome shotgun (WGS) entry which is preliminary data.</text>
</comment>
<proteinExistence type="predicted"/>